<dbReference type="Proteomes" id="UP000118435">
    <property type="component" value="Segment"/>
</dbReference>
<accession>A0A0K1GZW8</accession>
<evidence type="ECO:0000256" key="2">
    <source>
        <dbReference type="SAM" id="Phobius"/>
    </source>
</evidence>
<feature type="transmembrane region" description="Helical" evidence="2">
    <location>
        <begin position="6"/>
        <end position="26"/>
    </location>
</feature>
<reference evidence="3 4" key="1">
    <citation type="journal article" date="2016" name="BMC Genomics">
        <title>A novel strain of cynomolgus macaque cytomegalovirus: implications for host-virus co-evolution.</title>
        <authorList>
            <person name="Russell J.N."/>
            <person name="Marsh A.K."/>
            <person name="Willer D.O."/>
            <person name="Ambagala A.P."/>
            <person name="Dzamba M."/>
            <person name="Chan J.K."/>
            <person name="Pilon R."/>
            <person name="Fournier J."/>
            <person name="Brudno M."/>
            <person name="Antony J.M."/>
            <person name="Sandstrom P."/>
            <person name="Evans B.J."/>
            <person name="MacDonald K.S."/>
        </authorList>
    </citation>
    <scope>NUCLEOTIDE SEQUENCE [LARGE SCALE GENOMIC DNA]</scope>
    <source>
        <strain evidence="3">Mauritius</strain>
    </source>
</reference>
<keyword evidence="2" id="KW-0472">Membrane</keyword>
<evidence type="ECO:0000256" key="1">
    <source>
        <dbReference type="SAM" id="MobiDB-lite"/>
    </source>
</evidence>
<gene>
    <name evidence="3" type="primary">CyO18 (Cy195)</name>
</gene>
<sequence length="279" mass="30633">MDTATIVLLSIGIPAAIIFDILIILYRDRVCPYIWNLFGRLCTRFNCPVRMPDEETKRDASTGDEEESMCVCSLWCASLWAGFCQCVSRCVAFIGRCCSQISVRNKLTKENLEFYFPCCFTCFNWLTAKLYPTEPPQSRRGQPENKKQTEVEFVTVDLEGFECELPTLDEPPRAQTHTNVAEADNAETQALIHKPPSKHSVSEAPDTEEEAARTPTPDSVPDSVPDPDSDPEPCPAPAPTPEPNADIPAAAGVTPEVALLIQSTVEAAVKAALLNAPKS</sequence>
<dbReference type="EMBL" id="KP796148">
    <property type="protein sequence ID" value="AKT72721.1"/>
    <property type="molecule type" value="Genomic_DNA"/>
</dbReference>
<proteinExistence type="predicted"/>
<protein>
    <submittedName>
        <fullName evidence="3">Uncharacterized protein</fullName>
    </submittedName>
</protein>
<feature type="compositionally biased region" description="Pro residues" evidence="1">
    <location>
        <begin position="232"/>
        <end position="242"/>
    </location>
</feature>
<name>A0A0K1GZW8_9BETA</name>
<evidence type="ECO:0000313" key="3">
    <source>
        <dbReference type="EMBL" id="AKT72721.1"/>
    </source>
</evidence>
<evidence type="ECO:0000313" key="4">
    <source>
        <dbReference type="Proteomes" id="UP000118435"/>
    </source>
</evidence>
<organism evidence="3 4">
    <name type="scientific">Cynomolgus macaque cytomegalovirus strain Mauritius</name>
    <dbReference type="NCBI Taxonomy" id="1690255"/>
    <lineage>
        <taxon>Viruses</taxon>
        <taxon>Duplodnaviria</taxon>
        <taxon>Heunggongvirae</taxon>
        <taxon>Peploviricota</taxon>
        <taxon>Herviviricetes</taxon>
        <taxon>Herpesvirales</taxon>
        <taxon>Orthoherpesviridae</taxon>
        <taxon>Betaherpesvirinae</taxon>
        <taxon>Cytomegalovirus</taxon>
        <taxon>Cytomegalovirus macacinebeta3</taxon>
    </lineage>
</organism>
<feature type="region of interest" description="Disordered" evidence="1">
    <location>
        <begin position="187"/>
        <end position="250"/>
    </location>
</feature>
<keyword evidence="2" id="KW-0812">Transmembrane</keyword>
<keyword evidence="2" id="KW-1133">Transmembrane helix</keyword>